<feature type="transmembrane region" description="Helical" evidence="5">
    <location>
        <begin position="42"/>
        <end position="61"/>
    </location>
</feature>
<dbReference type="PANTHER" id="PTHR24096:SF149">
    <property type="entry name" value="AMP-BINDING DOMAIN-CONTAINING PROTEIN-RELATED"/>
    <property type="match status" value="1"/>
</dbReference>
<reference evidence="8" key="1">
    <citation type="submission" date="2023-06" db="EMBL/GenBank/DDBJ databases">
        <authorList>
            <person name="Delattre M."/>
        </authorList>
    </citation>
    <scope>NUCLEOTIDE SEQUENCE</scope>
    <source>
        <strain evidence="8">AF72</strain>
    </source>
</reference>
<dbReference type="EMBL" id="CATQJA010002593">
    <property type="protein sequence ID" value="CAJ0572219.1"/>
    <property type="molecule type" value="Genomic_DNA"/>
</dbReference>
<dbReference type="AlphaFoldDB" id="A0AA36G428"/>
<keyword evidence="4" id="KW-0576">Peroxisome</keyword>
<gene>
    <name evidence="8" type="ORF">MSPICULIGERA_LOCUS10610</name>
</gene>
<dbReference type="InterPro" id="IPR045851">
    <property type="entry name" value="AMP-bd_C_sf"/>
</dbReference>
<comment type="subcellular location">
    <subcellularLocation>
        <location evidence="1">Peroxisome</location>
    </subcellularLocation>
</comment>
<evidence type="ECO:0000256" key="1">
    <source>
        <dbReference type="ARBA" id="ARBA00004275"/>
    </source>
</evidence>
<evidence type="ECO:0000259" key="7">
    <source>
        <dbReference type="Pfam" id="PF13193"/>
    </source>
</evidence>
<evidence type="ECO:0000256" key="3">
    <source>
        <dbReference type="ARBA" id="ARBA00022598"/>
    </source>
</evidence>
<feature type="domain" description="AMP-binding enzyme C-terminal" evidence="7">
    <location>
        <begin position="445"/>
        <end position="492"/>
    </location>
</feature>
<dbReference type="Gene3D" id="3.30.300.30">
    <property type="match status" value="1"/>
</dbReference>
<dbReference type="InterPro" id="IPR000873">
    <property type="entry name" value="AMP-dep_synth/lig_dom"/>
</dbReference>
<evidence type="ECO:0000313" key="9">
    <source>
        <dbReference type="Proteomes" id="UP001177023"/>
    </source>
</evidence>
<keyword evidence="9" id="KW-1185">Reference proteome</keyword>
<name>A0AA36G428_9BILA</name>
<feature type="transmembrane region" description="Helical" evidence="5">
    <location>
        <begin position="73"/>
        <end position="94"/>
    </location>
</feature>
<organism evidence="8 9">
    <name type="scientific">Mesorhabditis spiculigera</name>
    <dbReference type="NCBI Taxonomy" id="96644"/>
    <lineage>
        <taxon>Eukaryota</taxon>
        <taxon>Metazoa</taxon>
        <taxon>Ecdysozoa</taxon>
        <taxon>Nematoda</taxon>
        <taxon>Chromadorea</taxon>
        <taxon>Rhabditida</taxon>
        <taxon>Rhabditina</taxon>
        <taxon>Rhabditomorpha</taxon>
        <taxon>Rhabditoidea</taxon>
        <taxon>Rhabditidae</taxon>
        <taxon>Mesorhabditinae</taxon>
        <taxon>Mesorhabditis</taxon>
    </lineage>
</organism>
<keyword evidence="5" id="KW-0472">Membrane</keyword>
<dbReference type="Proteomes" id="UP001177023">
    <property type="component" value="Unassembled WGS sequence"/>
</dbReference>
<keyword evidence="3" id="KW-0436">Ligase</keyword>
<evidence type="ECO:0000256" key="5">
    <source>
        <dbReference type="SAM" id="Phobius"/>
    </source>
</evidence>
<feature type="transmembrane region" description="Helical" evidence="5">
    <location>
        <begin position="122"/>
        <end position="148"/>
    </location>
</feature>
<dbReference type="InterPro" id="IPR042099">
    <property type="entry name" value="ANL_N_sf"/>
</dbReference>
<dbReference type="InterPro" id="IPR025110">
    <property type="entry name" value="AMP-bd_C"/>
</dbReference>
<keyword evidence="5" id="KW-0812">Transmembrane</keyword>
<evidence type="ECO:0000256" key="2">
    <source>
        <dbReference type="ARBA" id="ARBA00006432"/>
    </source>
</evidence>
<dbReference type="GO" id="GO:0005777">
    <property type="term" value="C:peroxisome"/>
    <property type="evidence" value="ECO:0007669"/>
    <property type="project" value="UniProtKB-SubCell"/>
</dbReference>
<protein>
    <submittedName>
        <fullName evidence="8">Uncharacterized protein</fullName>
    </submittedName>
</protein>
<dbReference type="GO" id="GO:0016405">
    <property type="term" value="F:CoA-ligase activity"/>
    <property type="evidence" value="ECO:0007669"/>
    <property type="project" value="TreeGrafter"/>
</dbReference>
<accession>A0AA36G428</accession>
<evidence type="ECO:0000259" key="6">
    <source>
        <dbReference type="Pfam" id="PF00501"/>
    </source>
</evidence>
<sequence length="507" mass="55873">MSRQKWCCCLPLSWSVYASTFICWVTQLALSILFITQGSYPSYGTIGVCCMFFIIAIVGILRQNTCMLRFYQIYTTLLLIGLIGIIGWMCYITVRGDDNVFYDNCVADKYYDNGCKGDARRIAILAIIFALVGLAAVMTALRSVHTYIDYIVMKRMARPDPCCQAPPPAPLPQPGMNVNVVVQPQTGGYPVSYVYAAQTGVHYQQQPTVPPAYQPVYPTYPAQTPGATIEAYKVTVINVVPPILSFLATSPLLKEFDLESLRMIYVGAARVAPDLIAKTRDAFSQPVQVVQLYGMTEAGLLIFMTPPDNDRLDSVGLPLPGVEYKILDPSGNAVDVDIPGELYLRTPCLLAGYRNGEKLDFLSPDGWFPSGDLARVDGDGFISIVGRTKEMIKVRGWQVSPYELEEAIKTNIFGVEDVAIIGVEVEEGLRKSGCTTAATLPQSIGQRPYAFVVGPECDAEAVKRFVEENFVSYKHLAGVSIVDELPRTASGKLCRHKLLKFPRSIDE</sequence>
<comment type="similarity">
    <text evidence="2">Belongs to the ATP-dependent AMP-binding enzyme family.</text>
</comment>
<dbReference type="SUPFAM" id="SSF56801">
    <property type="entry name" value="Acetyl-CoA synthetase-like"/>
    <property type="match status" value="1"/>
</dbReference>
<dbReference type="Gene3D" id="3.40.50.12780">
    <property type="entry name" value="N-terminal domain of ligase-like"/>
    <property type="match status" value="1"/>
</dbReference>
<feature type="transmembrane region" description="Helical" evidence="5">
    <location>
        <begin position="12"/>
        <end position="36"/>
    </location>
</feature>
<proteinExistence type="inferred from homology"/>
<comment type="caution">
    <text evidence="8">The sequence shown here is derived from an EMBL/GenBank/DDBJ whole genome shotgun (WGS) entry which is preliminary data.</text>
</comment>
<feature type="domain" description="AMP-dependent synthetase/ligase" evidence="6">
    <location>
        <begin position="226"/>
        <end position="353"/>
    </location>
</feature>
<evidence type="ECO:0000313" key="8">
    <source>
        <dbReference type="EMBL" id="CAJ0572219.1"/>
    </source>
</evidence>
<evidence type="ECO:0000256" key="4">
    <source>
        <dbReference type="ARBA" id="ARBA00023140"/>
    </source>
</evidence>
<dbReference type="Pfam" id="PF13193">
    <property type="entry name" value="AMP-binding_C"/>
    <property type="match status" value="1"/>
</dbReference>
<keyword evidence="5" id="KW-1133">Transmembrane helix</keyword>
<feature type="non-terminal residue" evidence="8">
    <location>
        <position position="1"/>
    </location>
</feature>
<dbReference type="Pfam" id="PF00501">
    <property type="entry name" value="AMP-binding"/>
    <property type="match status" value="1"/>
</dbReference>
<dbReference type="PANTHER" id="PTHR24096">
    <property type="entry name" value="LONG-CHAIN-FATTY-ACID--COA LIGASE"/>
    <property type="match status" value="1"/>
</dbReference>